<dbReference type="AlphaFoldDB" id="A0A397YA22"/>
<evidence type="ECO:0000313" key="1">
    <source>
        <dbReference type="EMBL" id="RID47516.1"/>
    </source>
</evidence>
<dbReference type="EMBL" id="CM010636">
    <property type="protein sequence ID" value="RID47516.1"/>
    <property type="molecule type" value="Genomic_DNA"/>
</dbReference>
<gene>
    <name evidence="1" type="ORF">BRARA_I04103</name>
</gene>
<sequence>MTISTPRVATPTKLHLLKGNVAKHLHLPATRLQLEPMNLIVPALKTKRVAANAPVNESFMAVKPLIPLSFRQFTIS</sequence>
<accession>A0A397YA22</accession>
<organism evidence="1 2">
    <name type="scientific">Brassica campestris</name>
    <name type="common">Field mustard</name>
    <dbReference type="NCBI Taxonomy" id="3711"/>
    <lineage>
        <taxon>Eukaryota</taxon>
        <taxon>Viridiplantae</taxon>
        <taxon>Streptophyta</taxon>
        <taxon>Embryophyta</taxon>
        <taxon>Tracheophyta</taxon>
        <taxon>Spermatophyta</taxon>
        <taxon>Magnoliopsida</taxon>
        <taxon>eudicotyledons</taxon>
        <taxon>Gunneridae</taxon>
        <taxon>Pentapetalae</taxon>
        <taxon>rosids</taxon>
        <taxon>malvids</taxon>
        <taxon>Brassicales</taxon>
        <taxon>Brassicaceae</taxon>
        <taxon>Brassiceae</taxon>
        <taxon>Brassica</taxon>
    </lineage>
</organism>
<protein>
    <submittedName>
        <fullName evidence="1">Uncharacterized protein</fullName>
    </submittedName>
</protein>
<evidence type="ECO:0000313" key="2">
    <source>
        <dbReference type="Proteomes" id="UP000264353"/>
    </source>
</evidence>
<dbReference type="Proteomes" id="UP000264353">
    <property type="component" value="Chromosome A9"/>
</dbReference>
<name>A0A397YA22_BRACM</name>
<proteinExistence type="predicted"/>
<reference evidence="1 2" key="1">
    <citation type="submission" date="2018-06" db="EMBL/GenBank/DDBJ databases">
        <title>WGS assembly of Brassica rapa FPsc.</title>
        <authorList>
            <person name="Bowman J."/>
            <person name="Kohchi T."/>
            <person name="Yamato K."/>
            <person name="Jenkins J."/>
            <person name="Shu S."/>
            <person name="Ishizaki K."/>
            <person name="Yamaoka S."/>
            <person name="Nishihama R."/>
            <person name="Nakamura Y."/>
            <person name="Berger F."/>
            <person name="Adam C."/>
            <person name="Aki S."/>
            <person name="Althoff F."/>
            <person name="Araki T."/>
            <person name="Arteaga-Vazquez M."/>
            <person name="Balasubrmanian S."/>
            <person name="Bauer D."/>
            <person name="Boehm C."/>
            <person name="Briginshaw L."/>
            <person name="Caballero-Perez J."/>
            <person name="Catarino B."/>
            <person name="Chen F."/>
            <person name="Chiyoda S."/>
            <person name="Chovatia M."/>
            <person name="Davies K."/>
            <person name="Delmans M."/>
            <person name="Demura T."/>
            <person name="Dierschke T."/>
            <person name="Dolan L."/>
            <person name="Dorantes-Acosta A."/>
            <person name="Eklund D."/>
            <person name="Florent S."/>
            <person name="Flores-Sandoval E."/>
            <person name="Fujiyama A."/>
            <person name="Fukuzawa H."/>
            <person name="Galik B."/>
            <person name="Grimanelli D."/>
            <person name="Grimwood J."/>
            <person name="Grossniklaus U."/>
            <person name="Hamada T."/>
            <person name="Haseloff J."/>
            <person name="Hetherington A."/>
            <person name="Higo A."/>
            <person name="Hirakawa Y."/>
            <person name="Hundley H."/>
            <person name="Ikeda Y."/>
            <person name="Inoue K."/>
            <person name="Inoue S."/>
            <person name="Ishida S."/>
            <person name="Jia Q."/>
            <person name="Kakita M."/>
            <person name="Kanazawa T."/>
            <person name="Kawai Y."/>
            <person name="Kawashima T."/>
            <person name="Kennedy M."/>
            <person name="Kinose K."/>
            <person name="Kinoshita T."/>
            <person name="Kohara Y."/>
            <person name="Koide E."/>
            <person name="Komatsu K."/>
            <person name="Kopischke S."/>
            <person name="Kubo M."/>
            <person name="Kyozuka J."/>
            <person name="Lagercrantz U."/>
            <person name="Lin S."/>
            <person name="Lindquist E."/>
            <person name="Lipzen A."/>
            <person name="Lu C."/>
            <person name="Luna E."/>
            <person name="Martienssen R."/>
            <person name="Minamino N."/>
            <person name="Mizutani M."/>
            <person name="Mizutani M."/>
            <person name="Mochizuki N."/>
            <person name="Monte I."/>
            <person name="Mosher R."/>
            <person name="Nagasaki H."/>
            <person name="Nakagami H."/>
            <person name="Naramoto S."/>
            <person name="Nishitani K."/>
            <person name="Ohtani M."/>
            <person name="Okamoto T."/>
            <person name="Okumura M."/>
            <person name="Phillips J."/>
            <person name="Pollak B."/>
            <person name="Reinders A."/>
            <person name="Roevekamp M."/>
            <person name="Sano R."/>
            <person name="Sawa S."/>
            <person name="Schmid M."/>
            <person name="Shirakawa M."/>
            <person name="Solano R."/>
            <person name="Spunde A."/>
            <person name="Suetsugu N."/>
            <person name="Sugano S."/>
            <person name="Sugiyama A."/>
            <person name="Sun R."/>
            <person name="Suzuki Y."/>
            <person name="Takenaka M."/>
            <person name="Takezawa D."/>
            <person name="Tomogane H."/>
            <person name="Tsuzuki M."/>
            <person name="Ueda T."/>
            <person name="Umeda M."/>
            <person name="Ward J."/>
            <person name="Watanabe Y."/>
            <person name="Yazaki K."/>
            <person name="Yokoyama R."/>
            <person name="Yoshitake Y."/>
            <person name="Yotsui I."/>
            <person name="Zachgo S."/>
            <person name="Schmutz J."/>
        </authorList>
    </citation>
    <scope>NUCLEOTIDE SEQUENCE [LARGE SCALE GENOMIC DNA]</scope>
    <source>
        <strain evidence="2">cv. B-3</strain>
    </source>
</reference>